<gene>
    <name evidence="8" type="ORF">GSLYS_00012729001</name>
</gene>
<name>A0AAV2I0R8_LYMST</name>
<dbReference type="Proteomes" id="UP001497497">
    <property type="component" value="Unassembled WGS sequence"/>
</dbReference>
<proteinExistence type="inferred from homology"/>
<organism evidence="8 9">
    <name type="scientific">Lymnaea stagnalis</name>
    <name type="common">Great pond snail</name>
    <name type="synonym">Helix stagnalis</name>
    <dbReference type="NCBI Taxonomy" id="6523"/>
    <lineage>
        <taxon>Eukaryota</taxon>
        <taxon>Metazoa</taxon>
        <taxon>Spiralia</taxon>
        <taxon>Lophotrochozoa</taxon>
        <taxon>Mollusca</taxon>
        <taxon>Gastropoda</taxon>
        <taxon>Heterobranchia</taxon>
        <taxon>Euthyneura</taxon>
        <taxon>Panpulmonata</taxon>
        <taxon>Hygrophila</taxon>
        <taxon>Lymnaeoidea</taxon>
        <taxon>Lymnaeidae</taxon>
        <taxon>Lymnaea</taxon>
    </lineage>
</organism>
<dbReference type="GO" id="GO:0033108">
    <property type="term" value="P:mitochondrial respiratory chain complex assembly"/>
    <property type="evidence" value="ECO:0007669"/>
    <property type="project" value="TreeGrafter"/>
</dbReference>
<dbReference type="InterPro" id="IPR010625">
    <property type="entry name" value="CHCH"/>
</dbReference>
<dbReference type="PANTHER" id="PTHR46811">
    <property type="entry name" value="COILED-COIL-HELIX-COILED-COIL-HELIX DOMAIN-CONTAINING PROTEIN 7"/>
    <property type="match status" value="1"/>
</dbReference>
<dbReference type="InterPro" id="IPR009069">
    <property type="entry name" value="Cys_alpha_HP_mot_SF"/>
</dbReference>
<evidence type="ECO:0000256" key="6">
    <source>
        <dbReference type="SAM" id="MobiDB-lite"/>
    </source>
</evidence>
<protein>
    <recommendedName>
        <fullName evidence="5">Coiled-coil-helix-coiled-coil-helix domain-containing protein 7</fullName>
    </recommendedName>
</protein>
<evidence type="ECO:0000313" key="9">
    <source>
        <dbReference type="Proteomes" id="UP001497497"/>
    </source>
</evidence>
<dbReference type="InterPro" id="IPR051040">
    <property type="entry name" value="COX23"/>
</dbReference>
<dbReference type="PROSITE" id="PS51808">
    <property type="entry name" value="CHCH"/>
    <property type="match status" value="1"/>
</dbReference>
<dbReference type="AlphaFoldDB" id="A0AAV2I0R8"/>
<dbReference type="Pfam" id="PF06747">
    <property type="entry name" value="CHCH"/>
    <property type="match status" value="1"/>
</dbReference>
<evidence type="ECO:0000256" key="3">
    <source>
        <dbReference type="ARBA" id="ARBA00023157"/>
    </source>
</evidence>
<evidence type="ECO:0000259" key="7">
    <source>
        <dbReference type="Pfam" id="PF06747"/>
    </source>
</evidence>
<dbReference type="GO" id="GO:0005758">
    <property type="term" value="C:mitochondrial intermembrane space"/>
    <property type="evidence" value="ECO:0007669"/>
    <property type="project" value="UniProtKB-SubCell"/>
</dbReference>
<evidence type="ECO:0000313" key="8">
    <source>
        <dbReference type="EMBL" id="CAL1538908.1"/>
    </source>
</evidence>
<comment type="similarity">
    <text evidence="4">Belongs to the CHCHD7 family.</text>
</comment>
<accession>A0AAV2I0R8</accession>
<keyword evidence="3" id="KW-1015">Disulfide bond</keyword>
<sequence>MPDDTDDERKLNVKNNHHRGKELRNQRAQNDPCLLENEMAMRCLDENAYDREKCRDFFKNYKNCRKFWSWIVSQRKKQGIEPNLPPPEERDQVKKDYLPMLLTKS</sequence>
<keyword evidence="9" id="KW-1185">Reference proteome</keyword>
<reference evidence="8 9" key="1">
    <citation type="submission" date="2024-04" db="EMBL/GenBank/DDBJ databases">
        <authorList>
            <consortium name="Genoscope - CEA"/>
            <person name="William W."/>
        </authorList>
    </citation>
    <scope>NUCLEOTIDE SEQUENCE [LARGE SCALE GENOMIC DNA]</scope>
</reference>
<comment type="subcellular location">
    <subcellularLocation>
        <location evidence="1">Mitochondrion intermembrane space</location>
    </subcellularLocation>
</comment>
<dbReference type="EMBL" id="CAXITT010000318">
    <property type="protein sequence ID" value="CAL1538908.1"/>
    <property type="molecule type" value="Genomic_DNA"/>
</dbReference>
<comment type="caution">
    <text evidence="8">The sequence shown here is derived from an EMBL/GenBank/DDBJ whole genome shotgun (WGS) entry which is preliminary data.</text>
</comment>
<evidence type="ECO:0000256" key="2">
    <source>
        <dbReference type="ARBA" id="ARBA00023128"/>
    </source>
</evidence>
<feature type="domain" description="CHCH" evidence="7">
    <location>
        <begin position="33"/>
        <end position="66"/>
    </location>
</feature>
<dbReference type="SUPFAM" id="SSF47072">
    <property type="entry name" value="Cysteine alpha-hairpin motif"/>
    <property type="match status" value="1"/>
</dbReference>
<evidence type="ECO:0000256" key="5">
    <source>
        <dbReference type="ARBA" id="ARBA00039509"/>
    </source>
</evidence>
<feature type="region of interest" description="Disordered" evidence="6">
    <location>
        <begin position="1"/>
        <end position="28"/>
    </location>
</feature>
<evidence type="ECO:0000256" key="1">
    <source>
        <dbReference type="ARBA" id="ARBA00004569"/>
    </source>
</evidence>
<keyword evidence="2" id="KW-0496">Mitochondrion</keyword>
<dbReference type="PANTHER" id="PTHR46811:SF1">
    <property type="entry name" value="COILED-COIL-HELIX-COILED-COIL-HELIX DOMAIN-CONTAINING PROTEIN 7"/>
    <property type="match status" value="1"/>
</dbReference>
<evidence type="ECO:0000256" key="4">
    <source>
        <dbReference type="ARBA" id="ARBA00038205"/>
    </source>
</evidence>